<keyword evidence="1" id="KW-0472">Membrane</keyword>
<keyword evidence="1" id="KW-1133">Transmembrane helix</keyword>
<dbReference type="AlphaFoldDB" id="A0A892IBL7"/>
<dbReference type="GO" id="GO:0022857">
    <property type="term" value="F:transmembrane transporter activity"/>
    <property type="evidence" value="ECO:0007669"/>
    <property type="project" value="InterPro"/>
</dbReference>
<feature type="transmembrane region" description="Helical" evidence="1">
    <location>
        <begin position="129"/>
        <end position="149"/>
    </location>
</feature>
<feature type="transmembrane region" description="Helical" evidence="1">
    <location>
        <begin position="353"/>
        <end position="374"/>
    </location>
</feature>
<proteinExistence type="predicted"/>
<dbReference type="Proteomes" id="UP000625568">
    <property type="component" value="Chromosome 2"/>
</dbReference>
<feature type="transmembrane region" description="Helical" evidence="1">
    <location>
        <begin position="32"/>
        <end position="52"/>
    </location>
</feature>
<sequence>MTMFSSLGQHGAAAVTALGRELRAWKGTRTRALFGAQAVLSVALAVLLARMLHLEHTWWAAISGFAILRDNLRGCLERGAHRLLGTLVGAAFGVLAGPWIGDRPWLLVPVLGVVAGCTVLRANDSTSSYAWVLGGVTAMMVLDEARVLGSTSATFDFARSRVIEVAVGTLACVLVATVVQRILVQQRCAGTAAAGGARASAADVPLQHAPTASPSTYATRVRLGICAALATGLMAALSYFLHLPGLAQGMVTSVALLILPADALVERTPAAIRERMTQRLIGCLLAGALGVGLLPLMDGAALGCMLVLSLGVWVGCHVQTGAEGASYVGRQFTVAFIMVFVQDHHWSADPHPALMRFCGILMGVVALSAVMLAMQALRPARDRGADPENGDPGASASR</sequence>
<feature type="transmembrane region" description="Helical" evidence="1">
    <location>
        <begin position="83"/>
        <end position="100"/>
    </location>
</feature>
<protein>
    <submittedName>
        <fullName evidence="2">FUSC family protein</fullName>
    </submittedName>
</protein>
<accession>A0A892IBL7</accession>
<keyword evidence="1" id="KW-0812">Transmembrane</keyword>
<evidence type="ECO:0000313" key="3">
    <source>
        <dbReference type="Proteomes" id="UP000625568"/>
    </source>
</evidence>
<reference evidence="2 3" key="1">
    <citation type="submission" date="2021-02" db="EMBL/GenBank/DDBJ databases">
        <title>FDA dAtabase for Regulatory Grade micrObial Sequences (FDA-ARGOS): Supporting development and validation of Infectious Disease Dx tests.</title>
        <authorList>
            <person name="Minogue T."/>
            <person name="Wolcott M."/>
            <person name="Wasieloski L."/>
            <person name="Aguilar W."/>
            <person name="Moore D."/>
            <person name="Jaissle J."/>
            <person name="Tallon L."/>
            <person name="Sadzewicz L."/>
            <person name="Zhao X."/>
            <person name="Boylan J."/>
            <person name="Ott S."/>
            <person name="Bowen H."/>
            <person name="Vavikolanu K."/>
            <person name="Mehta A."/>
            <person name="Aluvathingal J."/>
            <person name="Nadendla S."/>
            <person name="Yan Y."/>
            <person name="Sichtig H."/>
        </authorList>
    </citation>
    <scope>NUCLEOTIDE SEQUENCE [LARGE SCALE GENOMIC DNA]</scope>
    <source>
        <strain evidence="2 3">FDAARGOS_1272</strain>
    </source>
</reference>
<feature type="transmembrane region" description="Helical" evidence="1">
    <location>
        <begin position="223"/>
        <end position="241"/>
    </location>
</feature>
<feature type="transmembrane region" description="Helical" evidence="1">
    <location>
        <begin position="161"/>
        <end position="179"/>
    </location>
</feature>
<name>A0A892IBL7_9BURK</name>
<evidence type="ECO:0000256" key="1">
    <source>
        <dbReference type="SAM" id="Phobius"/>
    </source>
</evidence>
<keyword evidence="3" id="KW-1185">Reference proteome</keyword>
<organism evidence="2 3">
    <name type="scientific">Burkholderia dolosa</name>
    <dbReference type="NCBI Taxonomy" id="152500"/>
    <lineage>
        <taxon>Bacteria</taxon>
        <taxon>Pseudomonadati</taxon>
        <taxon>Pseudomonadota</taxon>
        <taxon>Betaproteobacteria</taxon>
        <taxon>Burkholderiales</taxon>
        <taxon>Burkholderiaceae</taxon>
        <taxon>Burkholderia</taxon>
        <taxon>Burkholderia cepacia complex</taxon>
    </lineage>
</organism>
<dbReference type="InterPro" id="IPR006726">
    <property type="entry name" value="PHBA_efflux_AaeB/fusaric-R"/>
</dbReference>
<dbReference type="Pfam" id="PF04632">
    <property type="entry name" value="FUSC"/>
    <property type="match status" value="1"/>
</dbReference>
<gene>
    <name evidence="2" type="ORF">I6K02_18670</name>
</gene>
<dbReference type="EMBL" id="CP069483">
    <property type="protein sequence ID" value="QRO80356.1"/>
    <property type="molecule type" value="Genomic_DNA"/>
</dbReference>
<dbReference type="RefSeq" id="WP_006765649.1">
    <property type="nucleotide sequence ID" value="NZ_CABVPR010000025.1"/>
</dbReference>
<feature type="transmembrane region" description="Helical" evidence="1">
    <location>
        <begin position="277"/>
        <end position="294"/>
    </location>
</feature>
<evidence type="ECO:0000313" key="2">
    <source>
        <dbReference type="EMBL" id="QRO80356.1"/>
    </source>
</evidence>
<dbReference type="GO" id="GO:0005886">
    <property type="term" value="C:plasma membrane"/>
    <property type="evidence" value="ECO:0007669"/>
    <property type="project" value="InterPro"/>
</dbReference>
<dbReference type="GeneID" id="93130306"/>